<feature type="transmembrane region" description="Helical" evidence="1">
    <location>
        <begin position="79"/>
        <end position="99"/>
    </location>
</feature>
<evidence type="ECO:0000256" key="1">
    <source>
        <dbReference type="SAM" id="Phobius"/>
    </source>
</evidence>
<reference evidence="2 3" key="1">
    <citation type="journal article" date="2013" name="Curr. Biol.">
        <title>The Genome of the Foraminiferan Reticulomyxa filosa.</title>
        <authorList>
            <person name="Glockner G."/>
            <person name="Hulsmann N."/>
            <person name="Schleicher M."/>
            <person name="Noegel A.A."/>
            <person name="Eichinger L."/>
            <person name="Gallinger C."/>
            <person name="Pawlowski J."/>
            <person name="Sierra R."/>
            <person name="Euteneuer U."/>
            <person name="Pillet L."/>
            <person name="Moustafa A."/>
            <person name="Platzer M."/>
            <person name="Groth M."/>
            <person name="Szafranski K."/>
            <person name="Schliwa M."/>
        </authorList>
    </citation>
    <scope>NUCLEOTIDE SEQUENCE [LARGE SCALE GENOMIC DNA]</scope>
</reference>
<keyword evidence="1" id="KW-0472">Membrane</keyword>
<organism evidence="2 3">
    <name type="scientific">Reticulomyxa filosa</name>
    <dbReference type="NCBI Taxonomy" id="46433"/>
    <lineage>
        <taxon>Eukaryota</taxon>
        <taxon>Sar</taxon>
        <taxon>Rhizaria</taxon>
        <taxon>Retaria</taxon>
        <taxon>Foraminifera</taxon>
        <taxon>Monothalamids</taxon>
        <taxon>Reticulomyxidae</taxon>
        <taxon>Reticulomyxa</taxon>
    </lineage>
</organism>
<evidence type="ECO:0000313" key="3">
    <source>
        <dbReference type="Proteomes" id="UP000023152"/>
    </source>
</evidence>
<proteinExistence type="predicted"/>
<keyword evidence="1" id="KW-1133">Transmembrane helix</keyword>
<gene>
    <name evidence="2" type="ORF">RFI_01508</name>
</gene>
<keyword evidence="1" id="KW-0812">Transmembrane</keyword>
<dbReference type="EMBL" id="ASPP01001515">
    <property type="protein sequence ID" value="ETO35555.1"/>
    <property type="molecule type" value="Genomic_DNA"/>
</dbReference>
<comment type="caution">
    <text evidence="2">The sequence shown here is derived from an EMBL/GenBank/DDBJ whole genome shotgun (WGS) entry which is preliminary data.</text>
</comment>
<dbReference type="AlphaFoldDB" id="X6PAJ5"/>
<name>X6PAJ5_RETFI</name>
<evidence type="ECO:0000313" key="2">
    <source>
        <dbReference type="EMBL" id="ETO35555.1"/>
    </source>
</evidence>
<accession>X6PAJ5</accession>
<dbReference type="Proteomes" id="UP000023152">
    <property type="component" value="Unassembled WGS sequence"/>
</dbReference>
<protein>
    <submittedName>
        <fullName evidence="2">Uncharacterized protein</fullName>
    </submittedName>
</protein>
<feature type="transmembrane region" description="Helical" evidence="1">
    <location>
        <begin position="40"/>
        <end position="59"/>
    </location>
</feature>
<keyword evidence="3" id="KW-1185">Reference proteome</keyword>
<sequence length="157" mass="18278">MYSIVTLSQVASMSDQTQANKNFEFPENQMQLLRVMTKNTVLTTSALVVSLLFNASWIYWEYTNVELESFGVLLNYYNISIVVNAICVVLSFSFASKYYRFFCQWKLSSHNNRHCSFHTCCFTFFKYIAVVRYKHINFKNMEAVELELKAASSLSTE</sequence>